<dbReference type="AlphaFoldDB" id="A0A1M2W530"/>
<dbReference type="Proteomes" id="UP000184267">
    <property type="component" value="Unassembled WGS sequence"/>
</dbReference>
<evidence type="ECO:0000313" key="1">
    <source>
        <dbReference type="EMBL" id="OJT14975.1"/>
    </source>
</evidence>
<organism evidence="1 2">
    <name type="scientific">Trametes pubescens</name>
    <name type="common">White-rot fungus</name>
    <dbReference type="NCBI Taxonomy" id="154538"/>
    <lineage>
        <taxon>Eukaryota</taxon>
        <taxon>Fungi</taxon>
        <taxon>Dikarya</taxon>
        <taxon>Basidiomycota</taxon>
        <taxon>Agaricomycotina</taxon>
        <taxon>Agaricomycetes</taxon>
        <taxon>Polyporales</taxon>
        <taxon>Polyporaceae</taxon>
        <taxon>Trametes</taxon>
    </lineage>
</organism>
<name>A0A1M2W530_TRAPU</name>
<reference evidence="1 2" key="1">
    <citation type="submission" date="2016-10" db="EMBL/GenBank/DDBJ databases">
        <title>Genome sequence of the basidiomycete white-rot fungus Trametes pubescens.</title>
        <authorList>
            <person name="Makela M.R."/>
            <person name="Granchi Z."/>
            <person name="Peng M."/>
            <person name="De Vries R.P."/>
            <person name="Grigoriev I."/>
            <person name="Riley R."/>
            <person name="Hilden K."/>
        </authorList>
    </citation>
    <scope>NUCLEOTIDE SEQUENCE [LARGE SCALE GENOMIC DNA]</scope>
    <source>
        <strain evidence="1 2">FBCC735</strain>
    </source>
</reference>
<dbReference type="OrthoDB" id="3222453at2759"/>
<dbReference type="EMBL" id="MNAD01000215">
    <property type="protein sequence ID" value="OJT14975.1"/>
    <property type="molecule type" value="Genomic_DNA"/>
</dbReference>
<evidence type="ECO:0000313" key="2">
    <source>
        <dbReference type="Proteomes" id="UP000184267"/>
    </source>
</evidence>
<protein>
    <submittedName>
        <fullName evidence="1">Uncharacterized protein</fullName>
    </submittedName>
</protein>
<sequence length="411" mass="45410">MVAPWDIYAEKLFPLGYGHPLWIPEPSREFGEVRIGDIGYLSDGRFCFLFNCIYPTDDPINTRGTPVDFQPLEVPSGSIRETPDEITQPLLQSEGIHSVTLEGQGSVGLADNSVVQGGAQAGLRYRCTEQSGAILMLNKPGHGSRLHCTLNILNYMRTFLPDWHAFATGTLGIDLQESDIIFVYGHTKTTIWAEAAFSSKTTNGELFIATGVFGTPVNVGASGTFSVSLSNCQLPTLFHCSGPQGRGSIGETNQGTQGAGSLPDRSDQCIFVNYFKMKRTFLGRKVIRAAAGPHQFPRERDGAGPSSIYTMDTEPSEDVAQITSSSASMKWNREAYMKDVVSRYRVRIEGWPHDRIPFKNLSDIQNLSELEMLLRGWEDGFIRFVHITEEQYQAMLANPAPWVGPVEADED</sequence>
<gene>
    <name evidence="1" type="ORF">TRAPUB_8418</name>
</gene>
<comment type="caution">
    <text evidence="1">The sequence shown here is derived from an EMBL/GenBank/DDBJ whole genome shotgun (WGS) entry which is preliminary data.</text>
</comment>
<proteinExistence type="predicted"/>
<accession>A0A1M2W530</accession>
<keyword evidence="2" id="KW-1185">Reference proteome</keyword>
<dbReference type="STRING" id="154538.A0A1M2W530"/>
<dbReference type="OMA" id="PDWHAFA"/>